<feature type="region of interest" description="Disordered" evidence="9">
    <location>
        <begin position="1"/>
        <end position="22"/>
    </location>
</feature>
<reference evidence="12" key="1">
    <citation type="submission" date="2025-08" db="UniProtKB">
        <authorList>
            <consortium name="RefSeq"/>
        </authorList>
    </citation>
    <scope>IDENTIFICATION</scope>
    <source>
        <tissue evidence="12">Tentacle</tissue>
    </source>
</reference>
<keyword evidence="8" id="KW-0539">Nucleus</keyword>
<dbReference type="InterPro" id="IPR023260">
    <property type="entry name" value="Cys/Ser-rich_nuc_prot"/>
</dbReference>
<dbReference type="GO" id="GO:0005634">
    <property type="term" value="C:nucleus"/>
    <property type="evidence" value="ECO:0007669"/>
    <property type="project" value="UniProtKB-SubCell"/>
</dbReference>
<evidence type="ECO:0000256" key="1">
    <source>
        <dbReference type="ARBA" id="ARBA00004123"/>
    </source>
</evidence>
<dbReference type="AlphaFoldDB" id="A0A6P8HDP4"/>
<dbReference type="PANTHER" id="PTHR13580">
    <property type="entry name" value="TGF-BETA INDUCED APOPTOSIS PROTEIN"/>
    <property type="match status" value="1"/>
</dbReference>
<proteinExistence type="inferred from homology"/>
<evidence type="ECO:0000256" key="3">
    <source>
        <dbReference type="ARBA" id="ARBA00022703"/>
    </source>
</evidence>
<evidence type="ECO:0000256" key="9">
    <source>
        <dbReference type="SAM" id="MobiDB-lite"/>
    </source>
</evidence>
<sequence length="196" mass="22402">MSKRKLDAEDSRLEKSLPKRQKTKSVRFDKATVFYFPRRQGFVSVPSSGGFTLGMANNHCWEETIHLCSLNDEFITDSTKQVVSIPQKKRKILLKKSGIKRIFKKEEKDCMEIRLSRILCGCSCGEMCDAETCECSLNGIGCQVDYGKYPCSCEKNSCKNKNGRKQYDPSIVERHYYETFTRLNGIAINVGLEQIL</sequence>
<evidence type="ECO:0000256" key="2">
    <source>
        <dbReference type="ARBA" id="ARBA00008548"/>
    </source>
</evidence>
<gene>
    <name evidence="12" type="primary">LOC116288094</name>
</gene>
<dbReference type="KEGG" id="aten:116288094"/>
<evidence type="ECO:0000256" key="4">
    <source>
        <dbReference type="ARBA" id="ARBA00023015"/>
    </source>
</evidence>
<dbReference type="PANTHER" id="PTHR13580:SF9">
    <property type="entry name" value="AXIN1 UP-REGULATED 1, ISOFORM A"/>
    <property type="match status" value="1"/>
</dbReference>
<evidence type="ECO:0000256" key="7">
    <source>
        <dbReference type="ARBA" id="ARBA00023163"/>
    </source>
</evidence>
<comment type="subcellular location">
    <subcellularLocation>
        <location evidence="1">Nucleus</location>
    </subcellularLocation>
</comment>
<evidence type="ECO:0000313" key="12">
    <source>
        <dbReference type="RefSeq" id="XP_031550690.1"/>
    </source>
</evidence>
<dbReference type="RefSeq" id="XP_031550690.1">
    <property type="nucleotide sequence ID" value="XM_031694830.1"/>
</dbReference>
<evidence type="ECO:0000256" key="8">
    <source>
        <dbReference type="ARBA" id="ARBA00023242"/>
    </source>
</evidence>
<evidence type="ECO:0000256" key="6">
    <source>
        <dbReference type="ARBA" id="ARBA00023159"/>
    </source>
</evidence>
<feature type="domain" description="Cysteine/serine-rich nuclear protein N-terminal" evidence="10">
    <location>
        <begin position="76"/>
        <end position="184"/>
    </location>
</feature>
<dbReference type="Proteomes" id="UP000515163">
    <property type="component" value="Unplaced"/>
</dbReference>
<protein>
    <submittedName>
        <fullName evidence="12">Cysteine/serine-rich nuclear protein 1-like</fullName>
    </submittedName>
</protein>
<comment type="similarity">
    <text evidence="2">Belongs to the AXUD1 family.</text>
</comment>
<dbReference type="InParanoid" id="A0A6P8HDP4"/>
<dbReference type="GO" id="GO:0000981">
    <property type="term" value="F:DNA-binding transcription factor activity, RNA polymerase II-specific"/>
    <property type="evidence" value="ECO:0007669"/>
    <property type="project" value="TreeGrafter"/>
</dbReference>
<dbReference type="GeneID" id="116288094"/>
<keyword evidence="6" id="KW-0010">Activator</keyword>
<evidence type="ECO:0000313" key="11">
    <source>
        <dbReference type="Proteomes" id="UP000515163"/>
    </source>
</evidence>
<feature type="domain" description="Cysteine/serine-rich nuclear protein N-terminal" evidence="10">
    <location>
        <begin position="22"/>
        <end position="67"/>
    </location>
</feature>
<keyword evidence="5" id="KW-0238">DNA-binding</keyword>
<organism evidence="11 12">
    <name type="scientific">Actinia tenebrosa</name>
    <name type="common">Australian red waratah sea anemone</name>
    <dbReference type="NCBI Taxonomy" id="6105"/>
    <lineage>
        <taxon>Eukaryota</taxon>
        <taxon>Metazoa</taxon>
        <taxon>Cnidaria</taxon>
        <taxon>Anthozoa</taxon>
        <taxon>Hexacorallia</taxon>
        <taxon>Actiniaria</taxon>
        <taxon>Actiniidae</taxon>
        <taxon>Actinia</taxon>
    </lineage>
</organism>
<keyword evidence="11" id="KW-1185">Reference proteome</keyword>
<name>A0A6P8HDP4_ACTTE</name>
<dbReference type="InterPro" id="IPR031972">
    <property type="entry name" value="CSRNP_N"/>
</dbReference>
<dbReference type="Pfam" id="PF16019">
    <property type="entry name" value="CSRNP_N"/>
    <property type="match status" value="2"/>
</dbReference>
<feature type="compositionally biased region" description="Basic and acidic residues" evidence="9">
    <location>
        <begin position="1"/>
        <end position="17"/>
    </location>
</feature>
<keyword evidence="3" id="KW-0053">Apoptosis</keyword>
<evidence type="ECO:0000256" key="5">
    <source>
        <dbReference type="ARBA" id="ARBA00023125"/>
    </source>
</evidence>
<accession>A0A6P8HDP4</accession>
<keyword evidence="4" id="KW-0805">Transcription regulation</keyword>
<dbReference type="GO" id="GO:0043565">
    <property type="term" value="F:sequence-specific DNA binding"/>
    <property type="evidence" value="ECO:0007669"/>
    <property type="project" value="TreeGrafter"/>
</dbReference>
<keyword evidence="7" id="KW-0804">Transcription</keyword>
<evidence type="ECO:0000259" key="10">
    <source>
        <dbReference type="Pfam" id="PF16019"/>
    </source>
</evidence>
<dbReference type="GO" id="GO:0006915">
    <property type="term" value="P:apoptotic process"/>
    <property type="evidence" value="ECO:0007669"/>
    <property type="project" value="UniProtKB-KW"/>
</dbReference>
<dbReference type="PRINTS" id="PR02031">
    <property type="entry name" value="CYSSERRICHNP"/>
</dbReference>
<dbReference type="OrthoDB" id="5946974at2759"/>